<dbReference type="EMBL" id="JBHSGG010000017">
    <property type="protein sequence ID" value="MFC4727891.1"/>
    <property type="molecule type" value="Genomic_DNA"/>
</dbReference>
<dbReference type="Pfam" id="PF00106">
    <property type="entry name" value="adh_short"/>
    <property type="match status" value="1"/>
</dbReference>
<dbReference type="PANTHER" id="PTHR44196">
    <property type="entry name" value="DEHYDROGENASE/REDUCTASE SDR FAMILY MEMBER 7B"/>
    <property type="match status" value="1"/>
</dbReference>
<evidence type="ECO:0000256" key="1">
    <source>
        <dbReference type="ARBA" id="ARBA00006484"/>
    </source>
</evidence>
<gene>
    <name evidence="3" type="ORF">ACFO3Q_06860</name>
</gene>
<comment type="similarity">
    <text evidence="1">Belongs to the short-chain dehydrogenases/reductases (SDR) family.</text>
</comment>
<proteinExistence type="inferred from homology"/>
<evidence type="ECO:0000256" key="2">
    <source>
        <dbReference type="ARBA" id="ARBA00023002"/>
    </source>
</evidence>
<name>A0ABV9NHW0_9GAMM</name>
<keyword evidence="4" id="KW-1185">Reference proteome</keyword>
<sequence length="255" mass="26196">MDSTQEAGEGVLAGRVVLITGANGGLGEAAARACAAAGATVVLVGRRVPKLNKLYDALASIGPEPAAYPLDLEGAGPEDYETMAEALRSQLGRLDGILHAAVDFKGLTPLANTAPLDFARALHVNLTAPCLLTQACLPLLKQAPDAAVVFVLDELERIGKAYWGGYGVSKHGLLGLMRILHDETRDGPVRVSALEPGPMRTGLRAKAFMNEALNGAPGPGAYAAACVHLLSPAGAAQRGTVHVVREGASPGQALS</sequence>
<dbReference type="PRINTS" id="PR00081">
    <property type="entry name" value="GDHRDH"/>
</dbReference>
<protein>
    <submittedName>
        <fullName evidence="3">SDR family NAD(P)-dependent oxidoreductase</fullName>
    </submittedName>
</protein>
<evidence type="ECO:0000313" key="4">
    <source>
        <dbReference type="Proteomes" id="UP001595892"/>
    </source>
</evidence>
<comment type="caution">
    <text evidence="3">The sequence shown here is derived from an EMBL/GenBank/DDBJ whole genome shotgun (WGS) entry which is preliminary data.</text>
</comment>
<dbReference type="RefSeq" id="WP_377003899.1">
    <property type="nucleotide sequence ID" value="NZ_JBHSGG010000017.1"/>
</dbReference>
<dbReference type="InterPro" id="IPR036291">
    <property type="entry name" value="NAD(P)-bd_dom_sf"/>
</dbReference>
<dbReference type="SUPFAM" id="SSF51735">
    <property type="entry name" value="NAD(P)-binding Rossmann-fold domains"/>
    <property type="match status" value="1"/>
</dbReference>
<dbReference type="PROSITE" id="PS00061">
    <property type="entry name" value="ADH_SHORT"/>
    <property type="match status" value="1"/>
</dbReference>
<evidence type="ECO:0000313" key="3">
    <source>
        <dbReference type="EMBL" id="MFC4727891.1"/>
    </source>
</evidence>
<dbReference type="InterPro" id="IPR020904">
    <property type="entry name" value="Sc_DH/Rdtase_CS"/>
</dbReference>
<accession>A0ABV9NHW0</accession>
<dbReference type="InterPro" id="IPR002347">
    <property type="entry name" value="SDR_fam"/>
</dbReference>
<keyword evidence="2" id="KW-0560">Oxidoreductase</keyword>
<dbReference type="PANTHER" id="PTHR44196:SF4">
    <property type="entry name" value="SHORT CHAIN DEHYDROGENASE"/>
    <property type="match status" value="1"/>
</dbReference>
<organism evidence="3 4">
    <name type="scientific">Coralloluteibacterium thermophilum</name>
    <dbReference type="NCBI Taxonomy" id="2707049"/>
    <lineage>
        <taxon>Bacteria</taxon>
        <taxon>Pseudomonadati</taxon>
        <taxon>Pseudomonadota</taxon>
        <taxon>Gammaproteobacteria</taxon>
        <taxon>Lysobacterales</taxon>
        <taxon>Lysobacteraceae</taxon>
        <taxon>Coralloluteibacterium</taxon>
    </lineage>
</organism>
<dbReference type="Gene3D" id="3.40.50.720">
    <property type="entry name" value="NAD(P)-binding Rossmann-like Domain"/>
    <property type="match status" value="1"/>
</dbReference>
<dbReference type="Proteomes" id="UP001595892">
    <property type="component" value="Unassembled WGS sequence"/>
</dbReference>
<reference evidence="4" key="1">
    <citation type="journal article" date="2019" name="Int. J. Syst. Evol. Microbiol.">
        <title>The Global Catalogue of Microorganisms (GCM) 10K type strain sequencing project: providing services to taxonomists for standard genome sequencing and annotation.</title>
        <authorList>
            <consortium name="The Broad Institute Genomics Platform"/>
            <consortium name="The Broad Institute Genome Sequencing Center for Infectious Disease"/>
            <person name="Wu L."/>
            <person name="Ma J."/>
        </authorList>
    </citation>
    <scope>NUCLEOTIDE SEQUENCE [LARGE SCALE GENOMIC DNA]</scope>
    <source>
        <strain evidence="4">CGMCC 1.13574</strain>
    </source>
</reference>